<accession>A0ABU2QKU3</accession>
<dbReference type="PANTHER" id="PTHR43557">
    <property type="entry name" value="APOPTOSIS-INDUCING FACTOR 1"/>
    <property type="match status" value="1"/>
</dbReference>
<dbReference type="SUPFAM" id="SSF55424">
    <property type="entry name" value="FAD/NAD-linked reductases, dimerisation (C-terminal) domain"/>
    <property type="match status" value="1"/>
</dbReference>
<dbReference type="PRINTS" id="PR00368">
    <property type="entry name" value="FADPNR"/>
</dbReference>
<dbReference type="Proteomes" id="UP001180503">
    <property type="component" value="Unassembled WGS sequence"/>
</dbReference>
<evidence type="ECO:0000259" key="5">
    <source>
        <dbReference type="Pfam" id="PF07992"/>
    </source>
</evidence>
<dbReference type="Pfam" id="PF07992">
    <property type="entry name" value="Pyr_redox_2"/>
    <property type="match status" value="1"/>
</dbReference>
<evidence type="ECO:0000256" key="4">
    <source>
        <dbReference type="ARBA" id="ARBA00023002"/>
    </source>
</evidence>
<keyword evidence="2" id="KW-0285">Flavoprotein</keyword>
<gene>
    <name evidence="7" type="ORF">RM528_24605</name>
</gene>
<protein>
    <submittedName>
        <fullName evidence="7">FAD-dependent oxidoreductase</fullName>
    </submittedName>
</protein>
<dbReference type="Pfam" id="PF14759">
    <property type="entry name" value="Reductase_C"/>
    <property type="match status" value="1"/>
</dbReference>
<evidence type="ECO:0000256" key="1">
    <source>
        <dbReference type="ARBA" id="ARBA00001974"/>
    </source>
</evidence>
<feature type="domain" description="FAD/NAD(P)-binding" evidence="5">
    <location>
        <begin position="7"/>
        <end position="307"/>
    </location>
</feature>
<dbReference type="RefSeq" id="WP_311710837.1">
    <property type="nucleotide sequence ID" value="NZ_JAVRFB010000021.1"/>
</dbReference>
<feature type="domain" description="Reductase C-terminal" evidence="6">
    <location>
        <begin position="329"/>
        <end position="396"/>
    </location>
</feature>
<comment type="caution">
    <text evidence="7">The sequence shown here is derived from an EMBL/GenBank/DDBJ whole genome shotgun (WGS) entry which is preliminary data.</text>
</comment>
<dbReference type="InterPro" id="IPR023753">
    <property type="entry name" value="FAD/NAD-binding_dom"/>
</dbReference>
<dbReference type="Gene3D" id="3.50.50.60">
    <property type="entry name" value="FAD/NAD(P)-binding domain"/>
    <property type="match status" value="2"/>
</dbReference>
<keyword evidence="4" id="KW-0560">Oxidoreductase</keyword>
<evidence type="ECO:0000256" key="3">
    <source>
        <dbReference type="ARBA" id="ARBA00022827"/>
    </source>
</evidence>
<dbReference type="InterPro" id="IPR028202">
    <property type="entry name" value="Reductase_C"/>
</dbReference>
<dbReference type="PRINTS" id="PR00411">
    <property type="entry name" value="PNDRDTASEI"/>
</dbReference>
<keyword evidence="3" id="KW-0274">FAD</keyword>
<sequence length="404" mass="42575">MTEQPTRMVVVGASLAGLNAARALRDQGHAGPITLIGEEPHAPYDRPPLSKGFLVSGADHTSLALADTAVLGLTELYGRRAVHLDTGERTVHLDDGGTVPYDGLVIATGAGARSWPGPLPATGVHTLRTLDDATALRRDLGTGPRRVLVAGGGFIGSEAAATGAELGHDVTLAIRGPAPLHQVLGEDAASFLSDLHHTAGVSVRPFTTLTGLQGGRRVTSVTLDGAHHVNADTVLLALGAVPHTDWLTASGLRLDAGLVTDAHTRAVGTDGRPHPTVVAAGDVTRFPHPHASGLLSLGHWSNAVEQARIAARTLLHPRAPSVYRPVASFWSTQYGVRFRAVGLPREADEAITREYDIGRRRLDVAYYRGGRLVGALTANRAAHIARYREQLARDLETPVEARSA</sequence>
<dbReference type="PANTHER" id="PTHR43557:SF2">
    <property type="entry name" value="RIESKE DOMAIN-CONTAINING PROTEIN-RELATED"/>
    <property type="match status" value="1"/>
</dbReference>
<evidence type="ECO:0000313" key="7">
    <source>
        <dbReference type="EMBL" id="MDT0405025.1"/>
    </source>
</evidence>
<dbReference type="InterPro" id="IPR036188">
    <property type="entry name" value="FAD/NAD-bd_sf"/>
</dbReference>
<reference evidence="8" key="1">
    <citation type="submission" date="2023-07" db="EMBL/GenBank/DDBJ databases">
        <title>30 novel species of actinomycetes from the DSMZ collection.</title>
        <authorList>
            <person name="Nouioui I."/>
        </authorList>
    </citation>
    <scope>NUCLEOTIDE SEQUENCE [LARGE SCALE GENOMIC DNA]</scope>
    <source>
        <strain evidence="8">DSM 41635</strain>
    </source>
</reference>
<dbReference type="Gene3D" id="3.30.390.30">
    <property type="match status" value="1"/>
</dbReference>
<dbReference type="SUPFAM" id="SSF51905">
    <property type="entry name" value="FAD/NAD(P)-binding domain"/>
    <property type="match status" value="2"/>
</dbReference>
<dbReference type="InterPro" id="IPR016156">
    <property type="entry name" value="FAD/NAD-linked_Rdtase_dimer_sf"/>
</dbReference>
<evidence type="ECO:0000313" key="8">
    <source>
        <dbReference type="Proteomes" id="UP001180503"/>
    </source>
</evidence>
<name>A0ABU2QKU3_9ACTN</name>
<evidence type="ECO:0000256" key="2">
    <source>
        <dbReference type="ARBA" id="ARBA00022630"/>
    </source>
</evidence>
<dbReference type="EMBL" id="JAVRFB010000021">
    <property type="protein sequence ID" value="MDT0405025.1"/>
    <property type="molecule type" value="Genomic_DNA"/>
</dbReference>
<evidence type="ECO:0000259" key="6">
    <source>
        <dbReference type="Pfam" id="PF14759"/>
    </source>
</evidence>
<dbReference type="InterPro" id="IPR050446">
    <property type="entry name" value="FAD-oxidoreductase/Apoptosis"/>
</dbReference>
<comment type="cofactor">
    <cofactor evidence="1">
        <name>FAD</name>
        <dbReference type="ChEBI" id="CHEBI:57692"/>
    </cofactor>
</comment>
<proteinExistence type="predicted"/>
<organism evidence="7 8">
    <name type="scientific">Streptomyces edwardsiae</name>
    <dbReference type="NCBI Taxonomy" id="3075527"/>
    <lineage>
        <taxon>Bacteria</taxon>
        <taxon>Bacillati</taxon>
        <taxon>Actinomycetota</taxon>
        <taxon>Actinomycetes</taxon>
        <taxon>Kitasatosporales</taxon>
        <taxon>Streptomycetaceae</taxon>
        <taxon>Streptomyces</taxon>
    </lineage>
</organism>